<evidence type="ECO:0000256" key="2">
    <source>
        <dbReference type="ARBA" id="ARBA00022692"/>
    </source>
</evidence>
<feature type="transmembrane region" description="Helical" evidence="5">
    <location>
        <begin position="566"/>
        <end position="585"/>
    </location>
</feature>
<dbReference type="GO" id="GO:0007166">
    <property type="term" value="P:cell surface receptor signaling pathway"/>
    <property type="evidence" value="ECO:0007669"/>
    <property type="project" value="InterPro"/>
</dbReference>
<gene>
    <name evidence="7" type="ORF">MGAL_10B003451</name>
</gene>
<evidence type="ECO:0000256" key="3">
    <source>
        <dbReference type="ARBA" id="ARBA00022989"/>
    </source>
</evidence>
<evidence type="ECO:0000256" key="4">
    <source>
        <dbReference type="ARBA" id="ARBA00023136"/>
    </source>
</evidence>
<dbReference type="Gene3D" id="1.20.1070.10">
    <property type="entry name" value="Rhodopsin 7-helix transmembrane proteins"/>
    <property type="match status" value="1"/>
</dbReference>
<dbReference type="GO" id="GO:0004930">
    <property type="term" value="F:G protein-coupled receptor activity"/>
    <property type="evidence" value="ECO:0007669"/>
    <property type="project" value="InterPro"/>
</dbReference>
<feature type="transmembrane region" description="Helical" evidence="5">
    <location>
        <begin position="378"/>
        <end position="403"/>
    </location>
</feature>
<dbReference type="GO" id="GO:0016020">
    <property type="term" value="C:membrane"/>
    <property type="evidence" value="ECO:0007669"/>
    <property type="project" value="UniProtKB-SubCell"/>
</dbReference>
<evidence type="ECO:0000259" key="6">
    <source>
        <dbReference type="PROSITE" id="PS50261"/>
    </source>
</evidence>
<organism evidence="7 8">
    <name type="scientific">Mytilus galloprovincialis</name>
    <name type="common">Mediterranean mussel</name>
    <dbReference type="NCBI Taxonomy" id="29158"/>
    <lineage>
        <taxon>Eukaryota</taxon>
        <taxon>Metazoa</taxon>
        <taxon>Spiralia</taxon>
        <taxon>Lophotrochozoa</taxon>
        <taxon>Mollusca</taxon>
        <taxon>Bivalvia</taxon>
        <taxon>Autobranchia</taxon>
        <taxon>Pteriomorphia</taxon>
        <taxon>Mytilida</taxon>
        <taxon>Mytiloidea</taxon>
        <taxon>Mytilidae</taxon>
        <taxon>Mytilinae</taxon>
        <taxon>Mytilus</taxon>
    </lineage>
</organism>
<keyword evidence="8" id="KW-1185">Reference proteome</keyword>
<evidence type="ECO:0000313" key="7">
    <source>
        <dbReference type="EMBL" id="VDI45224.1"/>
    </source>
</evidence>
<name>A0A8B6F5X3_MYTGA</name>
<dbReference type="EMBL" id="UYJE01006344">
    <property type="protein sequence ID" value="VDI45224.1"/>
    <property type="molecule type" value="Genomic_DNA"/>
</dbReference>
<feature type="transmembrane region" description="Helical" evidence="5">
    <location>
        <begin position="449"/>
        <end position="467"/>
    </location>
</feature>
<sequence>MSADEMDEFQNLTKMSKLNFLFTNADYELIPLKDVKLRTCVAEMIENSHPLCKRYVNPIVQIDGRRLDAYRNSFCISSNERLPEVHCLPYLLNSVWQSNDVHSLCVIFSFRKPKSCVNDDDSCKEWSIEVERSHMCTHLETYLNFEIHLVYYVILTKNYTDEELIRLGLIAILPLSVMNFTQFTRRTVIAVSESKTMLRVNVILKVLKKVFHLEKRLIENSFHERKTSINKKRNDTESIFWVENRKDIILSTGNQSAKFNSLYVLKFVFADSSFLLRRLKRFDIYNHAKFDDFCIDQQVTVDVKPDGSFNIDAGNVRCHITHNNGNGKISSNWSASAIMTYICFSVSIISLVVLIIFNRKQDLYASIPGSNLENLSISLLLSNLLFIFGIGASSVPVVCYVVGVTLHFLWLTVFAFMSIAVVYIMSNLLAIKSRREVPKRDLVRKRRHVTGIGILIPLLIVVSGIVIDQTGPEYWSLGYGGAVCFPNRFPSNVVLFSGPVVLAVGIDFVCLTYIISQICRVRLELRHIRKLNLYRDAQIYLRIVALSGVFWTTGIISAIYEIQWLDILFTILCGLQGFFVAVANLKHKSCTKSEVGTKTK</sequence>
<evidence type="ECO:0000256" key="5">
    <source>
        <dbReference type="SAM" id="Phobius"/>
    </source>
</evidence>
<proteinExistence type="predicted"/>
<dbReference type="PANTHER" id="PTHR45902">
    <property type="entry name" value="LATROPHILIN RECEPTOR-LIKE PROTEIN A"/>
    <property type="match status" value="1"/>
</dbReference>
<keyword evidence="4 5" id="KW-0472">Membrane</keyword>
<dbReference type="PANTHER" id="PTHR45902:SF1">
    <property type="entry name" value="LATROPHILIN RECEPTOR-LIKE PROTEIN A"/>
    <property type="match status" value="1"/>
</dbReference>
<feature type="transmembrane region" description="Helical" evidence="5">
    <location>
        <begin position="496"/>
        <end position="518"/>
    </location>
</feature>
<dbReference type="PROSITE" id="PS50261">
    <property type="entry name" value="G_PROTEIN_RECEP_F2_4"/>
    <property type="match status" value="1"/>
</dbReference>
<feature type="transmembrane region" description="Helical" evidence="5">
    <location>
        <begin position="409"/>
        <end position="429"/>
    </location>
</feature>
<comment type="subcellular location">
    <subcellularLocation>
        <location evidence="1">Membrane</location>
        <topology evidence="1">Multi-pass membrane protein</topology>
    </subcellularLocation>
</comment>
<evidence type="ECO:0000313" key="8">
    <source>
        <dbReference type="Proteomes" id="UP000596742"/>
    </source>
</evidence>
<evidence type="ECO:0000256" key="1">
    <source>
        <dbReference type="ARBA" id="ARBA00004141"/>
    </source>
</evidence>
<feature type="domain" description="G-protein coupled receptors family 2 profile 2" evidence="6">
    <location>
        <begin position="332"/>
        <end position="588"/>
    </location>
</feature>
<keyword evidence="3 5" id="KW-1133">Transmembrane helix</keyword>
<dbReference type="InterPro" id="IPR053231">
    <property type="entry name" value="GPCR_LN-TM7"/>
</dbReference>
<comment type="caution">
    <text evidence="7">The sequence shown here is derived from an EMBL/GenBank/DDBJ whole genome shotgun (WGS) entry which is preliminary data.</text>
</comment>
<dbReference type="Pfam" id="PF00002">
    <property type="entry name" value="7tm_2"/>
    <property type="match status" value="1"/>
</dbReference>
<protein>
    <recommendedName>
        <fullName evidence="6">G-protein coupled receptors family 2 profile 2 domain-containing protein</fullName>
    </recommendedName>
</protein>
<accession>A0A8B6F5X3</accession>
<dbReference type="InterPro" id="IPR017981">
    <property type="entry name" value="GPCR_2-like_7TM"/>
</dbReference>
<feature type="transmembrane region" description="Helical" evidence="5">
    <location>
        <begin position="338"/>
        <end position="357"/>
    </location>
</feature>
<reference evidence="7" key="1">
    <citation type="submission" date="2018-11" db="EMBL/GenBank/DDBJ databases">
        <authorList>
            <person name="Alioto T."/>
            <person name="Alioto T."/>
        </authorList>
    </citation>
    <scope>NUCLEOTIDE SEQUENCE</scope>
</reference>
<keyword evidence="2 5" id="KW-0812">Transmembrane</keyword>
<feature type="transmembrane region" description="Helical" evidence="5">
    <location>
        <begin position="539"/>
        <end position="560"/>
    </location>
</feature>
<dbReference type="OrthoDB" id="10313187at2759"/>
<dbReference type="Proteomes" id="UP000596742">
    <property type="component" value="Unassembled WGS sequence"/>
</dbReference>
<dbReference type="InterPro" id="IPR000832">
    <property type="entry name" value="GPCR_2_secretin-like"/>
</dbReference>
<dbReference type="AlphaFoldDB" id="A0A8B6F5X3"/>